<evidence type="ECO:0008006" key="3">
    <source>
        <dbReference type="Google" id="ProtNLM"/>
    </source>
</evidence>
<organism evidence="1 2">
    <name type="scientific">Microbacterium aerolatum</name>
    <dbReference type="NCBI Taxonomy" id="153731"/>
    <lineage>
        <taxon>Bacteria</taxon>
        <taxon>Bacillati</taxon>
        <taxon>Actinomycetota</taxon>
        <taxon>Actinomycetes</taxon>
        <taxon>Micrococcales</taxon>
        <taxon>Microbacteriaceae</taxon>
        <taxon>Microbacterium</taxon>
    </lineage>
</organism>
<dbReference type="InterPro" id="IPR036689">
    <property type="entry name" value="ESAT-6-like_sf"/>
</dbReference>
<comment type="caution">
    <text evidence="1">The sequence shown here is derived from an EMBL/GenBank/DDBJ whole genome shotgun (WGS) entry which is preliminary data.</text>
</comment>
<name>A0A511ABI0_9MICO</name>
<dbReference type="SUPFAM" id="SSF140453">
    <property type="entry name" value="EsxAB dimer-like"/>
    <property type="match status" value="1"/>
</dbReference>
<accession>A0A511ABI0</accession>
<protein>
    <recommendedName>
        <fullName evidence="3">ESAT-6-like protein</fullName>
    </recommendedName>
</protein>
<sequence>MKRWEAVLMAGHDFGATYSEMETASSRLRDGRTTVTDTLKELQGVIDDLVQDGFKTENASEAYSTAYSELTTSLDDAAEAVNDMAQALDRMADSIRDKDSELAGGA</sequence>
<dbReference type="Gene3D" id="1.10.287.1060">
    <property type="entry name" value="ESAT-6-like"/>
    <property type="match status" value="1"/>
</dbReference>
<keyword evidence="2" id="KW-1185">Reference proteome</keyword>
<dbReference type="AlphaFoldDB" id="A0A511ABI0"/>
<dbReference type="Proteomes" id="UP000321225">
    <property type="component" value="Unassembled WGS sequence"/>
</dbReference>
<reference evidence="1 2" key="1">
    <citation type="submission" date="2019-07" db="EMBL/GenBank/DDBJ databases">
        <title>Whole genome shotgun sequence of Microbacterium aerolatum NBRC 103071.</title>
        <authorList>
            <person name="Hosoyama A."/>
            <person name="Uohara A."/>
            <person name="Ohji S."/>
            <person name="Ichikawa N."/>
        </authorList>
    </citation>
    <scope>NUCLEOTIDE SEQUENCE [LARGE SCALE GENOMIC DNA]</scope>
    <source>
        <strain evidence="1 2">NBRC 103071</strain>
    </source>
</reference>
<proteinExistence type="predicted"/>
<evidence type="ECO:0000313" key="2">
    <source>
        <dbReference type="Proteomes" id="UP000321225"/>
    </source>
</evidence>
<dbReference type="Pfam" id="PF06013">
    <property type="entry name" value="WXG100"/>
    <property type="match status" value="1"/>
</dbReference>
<dbReference type="InterPro" id="IPR010310">
    <property type="entry name" value="T7SS_ESAT-6-like"/>
</dbReference>
<evidence type="ECO:0000313" key="1">
    <source>
        <dbReference type="EMBL" id="GEK85515.1"/>
    </source>
</evidence>
<dbReference type="EMBL" id="BJUW01000002">
    <property type="protein sequence ID" value="GEK85515.1"/>
    <property type="molecule type" value="Genomic_DNA"/>
</dbReference>
<gene>
    <name evidence="1" type="ORF">MAE01_06910</name>
</gene>